<organism evidence="2 3">
    <name type="scientific">Candidatus Yanofskybacteria bacterium RIFCSPHIGHO2_01_FULL_45_42</name>
    <dbReference type="NCBI Taxonomy" id="1802671"/>
    <lineage>
        <taxon>Bacteria</taxon>
        <taxon>Candidatus Yanofskyibacteriota</taxon>
    </lineage>
</organism>
<dbReference type="Proteomes" id="UP000178023">
    <property type="component" value="Unassembled WGS sequence"/>
</dbReference>
<evidence type="ECO:0000313" key="2">
    <source>
        <dbReference type="EMBL" id="OGN07285.1"/>
    </source>
</evidence>
<feature type="region of interest" description="Disordered" evidence="1">
    <location>
        <begin position="1"/>
        <end position="40"/>
    </location>
</feature>
<evidence type="ECO:0000256" key="1">
    <source>
        <dbReference type="SAM" id="MobiDB-lite"/>
    </source>
</evidence>
<name>A0A1F8F2C1_9BACT</name>
<reference evidence="2 3" key="1">
    <citation type="journal article" date="2016" name="Nat. Commun.">
        <title>Thousands of microbial genomes shed light on interconnected biogeochemical processes in an aquifer system.</title>
        <authorList>
            <person name="Anantharaman K."/>
            <person name="Brown C.T."/>
            <person name="Hug L.A."/>
            <person name="Sharon I."/>
            <person name="Castelle C.J."/>
            <person name="Probst A.J."/>
            <person name="Thomas B.C."/>
            <person name="Singh A."/>
            <person name="Wilkins M.J."/>
            <person name="Karaoz U."/>
            <person name="Brodie E.L."/>
            <person name="Williams K.H."/>
            <person name="Hubbard S.S."/>
            <person name="Banfield J.F."/>
        </authorList>
    </citation>
    <scope>NUCLEOTIDE SEQUENCE [LARGE SCALE GENOMIC DNA]</scope>
</reference>
<dbReference type="AlphaFoldDB" id="A0A1F8F2C1"/>
<evidence type="ECO:0000313" key="3">
    <source>
        <dbReference type="Proteomes" id="UP000178023"/>
    </source>
</evidence>
<sequence>MRSKSFEIIQRKPPPQGKERFERLPLTPLPKTEENLSSQEYNEKLKAAQERIREFKMNRVLDFIYEKFNSGSSAGLAKIENEILRTCLDLKDSDVDSAVNNFNRNFREHSRHERKFIEMVARFESENKEHPDQYLPTAEGIKSVIQYIKERHDIKLEEGQRRLFFLNDYLDAKWKIDLLEMTASGPENQPIIENLDLIQVKTSSGREHDSPQIILANHQDWLANYLITDQETGETILRKEEKPEFYRERLCNDSEVALRKAVKLLEKNPDYYQILELKNKTAEQGAYILESHLEDVIASFKSLAALTKDEIKMIEQRLTDFKHELYKHRAYFAPVKEIKSVYAVMRGRIRVVQPIVPEGQKVVKRKMG</sequence>
<proteinExistence type="predicted"/>
<accession>A0A1F8F2C1</accession>
<comment type="caution">
    <text evidence="2">The sequence shown here is derived from an EMBL/GenBank/DDBJ whole genome shotgun (WGS) entry which is preliminary data.</text>
</comment>
<gene>
    <name evidence="2" type="ORF">A2750_03140</name>
</gene>
<protein>
    <submittedName>
        <fullName evidence="2">Uncharacterized protein</fullName>
    </submittedName>
</protein>
<dbReference type="EMBL" id="MGJL01000026">
    <property type="protein sequence ID" value="OGN07285.1"/>
    <property type="molecule type" value="Genomic_DNA"/>
</dbReference>